<comment type="subcellular location">
    <subcellularLocation>
        <location evidence="1">Mitochondrion membrane</location>
        <topology evidence="1">Multi-pass membrane protein</topology>
    </subcellularLocation>
</comment>
<comment type="function">
    <text evidence="9">Mitochondrial transporter mediating uptake of thiamine diphosphate into mitochondria. It is not clear if the antiporter activity is affected by the membrane potential or by the proton electrochemical gradient.</text>
</comment>
<evidence type="ECO:0000256" key="8">
    <source>
        <dbReference type="ARBA" id="ARBA00023136"/>
    </source>
</evidence>
<keyword evidence="8 13" id="KW-0472">Membrane</keyword>
<dbReference type="InterPro" id="IPR018108">
    <property type="entry name" value="MCP_transmembrane"/>
</dbReference>
<dbReference type="PANTHER" id="PTHR24089">
    <property type="entry name" value="SOLUTE CARRIER FAMILY 25"/>
    <property type="match status" value="1"/>
</dbReference>
<dbReference type="VEuPathDB" id="VectorBase:AFUN001846"/>
<dbReference type="SUPFAM" id="SSF103506">
    <property type="entry name" value="Mitochondrial carrier"/>
    <property type="match status" value="1"/>
</dbReference>
<dbReference type="Gene3D" id="1.50.40.10">
    <property type="entry name" value="Mitochondrial carrier domain"/>
    <property type="match status" value="1"/>
</dbReference>
<keyword evidence="3 14" id="KW-0813">Transport</keyword>
<keyword evidence="5" id="KW-0677">Repeat</keyword>
<dbReference type="STRING" id="62324.A0A182R6P8"/>
<dbReference type="FunFam" id="1.50.40.10:FF:000011">
    <property type="entry name" value="Mitochondrial thiamine pyrophosphate carrier 1"/>
    <property type="match status" value="1"/>
</dbReference>
<evidence type="ECO:0000256" key="9">
    <source>
        <dbReference type="ARBA" id="ARBA00037549"/>
    </source>
</evidence>
<organism evidence="15">
    <name type="scientific">Anopheles funestus</name>
    <name type="common">African malaria mosquito</name>
    <dbReference type="NCBI Taxonomy" id="62324"/>
    <lineage>
        <taxon>Eukaryota</taxon>
        <taxon>Metazoa</taxon>
        <taxon>Ecdysozoa</taxon>
        <taxon>Arthropoda</taxon>
        <taxon>Hexapoda</taxon>
        <taxon>Insecta</taxon>
        <taxon>Pterygota</taxon>
        <taxon>Neoptera</taxon>
        <taxon>Endopterygota</taxon>
        <taxon>Diptera</taxon>
        <taxon>Nematocera</taxon>
        <taxon>Culicoidea</taxon>
        <taxon>Culicidae</taxon>
        <taxon>Anophelinae</taxon>
        <taxon>Anopheles</taxon>
    </lineage>
</organism>
<name>A0A182R6P8_ANOFN</name>
<evidence type="ECO:0000256" key="11">
    <source>
        <dbReference type="ARBA" id="ARBA00041879"/>
    </source>
</evidence>
<dbReference type="Pfam" id="PF00153">
    <property type="entry name" value="Mito_carr"/>
    <property type="match status" value="3"/>
</dbReference>
<feature type="repeat" description="Solcar" evidence="13">
    <location>
        <begin position="114"/>
        <end position="196"/>
    </location>
</feature>
<evidence type="ECO:0000256" key="4">
    <source>
        <dbReference type="ARBA" id="ARBA00022692"/>
    </source>
</evidence>
<evidence type="ECO:0000256" key="12">
    <source>
        <dbReference type="ARBA" id="ARBA00050799"/>
    </source>
</evidence>
<proteinExistence type="inferred from homology"/>
<reference evidence="15" key="1">
    <citation type="submission" date="2020-05" db="UniProtKB">
        <authorList>
            <consortium name="EnsemblMetazoa"/>
        </authorList>
    </citation>
    <scope>IDENTIFICATION</scope>
    <source>
        <strain evidence="15">FUMOZ</strain>
    </source>
</reference>
<dbReference type="VEuPathDB" id="VectorBase:AFUN2_011164"/>
<dbReference type="PROSITE" id="PS50920">
    <property type="entry name" value="SOLCAR"/>
    <property type="match status" value="3"/>
</dbReference>
<feature type="repeat" description="Solcar" evidence="13">
    <location>
        <begin position="7"/>
        <end position="100"/>
    </location>
</feature>
<keyword evidence="4 13" id="KW-0812">Transmembrane</keyword>
<dbReference type="PRINTS" id="PR00926">
    <property type="entry name" value="MITOCARRIER"/>
</dbReference>
<dbReference type="GO" id="GO:0090422">
    <property type="term" value="F:thiamine pyrophosphate transmembrane transporter activity"/>
    <property type="evidence" value="ECO:0007669"/>
    <property type="project" value="UniProtKB-ARBA"/>
</dbReference>
<protein>
    <recommendedName>
        <fullName evidence="10">Mitochondrial thiamine pyrophosphate carrier</fullName>
    </recommendedName>
    <alternativeName>
        <fullName evidence="11">Solute carrier family 25 member 19</fullName>
    </alternativeName>
</protein>
<comment type="catalytic activity">
    <reaction evidence="12">
        <text>thiamine phosphate(out) + thiamine diphosphate(in) = thiamine phosphate(in) + thiamine diphosphate(out)</text>
        <dbReference type="Rhea" id="RHEA:73383"/>
        <dbReference type="ChEBI" id="CHEBI:37575"/>
        <dbReference type="ChEBI" id="CHEBI:58937"/>
    </reaction>
</comment>
<dbReference type="VEuPathDB" id="VectorBase:AFUN019157"/>
<dbReference type="InterPro" id="IPR002067">
    <property type="entry name" value="MCP"/>
</dbReference>
<evidence type="ECO:0000256" key="7">
    <source>
        <dbReference type="ARBA" id="ARBA00023128"/>
    </source>
</evidence>
<feature type="repeat" description="Solcar" evidence="13">
    <location>
        <begin position="209"/>
        <end position="304"/>
    </location>
</feature>
<evidence type="ECO:0000256" key="2">
    <source>
        <dbReference type="ARBA" id="ARBA00006375"/>
    </source>
</evidence>
<evidence type="ECO:0000256" key="3">
    <source>
        <dbReference type="ARBA" id="ARBA00022448"/>
    </source>
</evidence>
<evidence type="ECO:0000256" key="13">
    <source>
        <dbReference type="PROSITE-ProRule" id="PRU00282"/>
    </source>
</evidence>
<comment type="similarity">
    <text evidence="2 14">Belongs to the mitochondrial carrier (TC 2.A.29) family.</text>
</comment>
<evidence type="ECO:0000313" key="15">
    <source>
        <dbReference type="EnsemblMetazoa" id="AFUN001846-PA"/>
    </source>
</evidence>
<dbReference type="PROSITE" id="PS51257">
    <property type="entry name" value="PROKAR_LIPOPROTEIN"/>
    <property type="match status" value="1"/>
</dbReference>
<evidence type="ECO:0000256" key="14">
    <source>
        <dbReference type="RuleBase" id="RU000488"/>
    </source>
</evidence>
<accession>A0A182R6P8</accession>
<dbReference type="GO" id="GO:0031966">
    <property type="term" value="C:mitochondrial membrane"/>
    <property type="evidence" value="ECO:0007669"/>
    <property type="project" value="UniProtKB-SubCell"/>
</dbReference>
<dbReference type="EnsemblMetazoa" id="AFUN001846-RA">
    <property type="protein sequence ID" value="AFUN001846-PA"/>
    <property type="gene ID" value="AFUN001846"/>
</dbReference>
<sequence length="312" mass="34756">MDREKHNDTRYAGLAGGLTGCITRFICQPLDVLKIRLQLQVEPIKAASSHSKYRSIAQTVACIYREEGLLAFWKGHNPAQVLSLVYGVAQFSFYERFNRILRDLPLLDGHDQGRQFLCGACSGSFAALTIMPLDVIRTRLVSQDPGRGYRNALQGLGEIYRHEGVRGLYRGVGPAMLQIAPLAGGQFMFYNLFGTLAKRLEGLPAEAQLPSGELFVCGGLAGFCTKLLVYPLDLTKKRLQIQGFAQSRQTYGQHFVCRHMFHCLVQVGRGEGLRGLYKGLLPSLLKAGCTSAFYFTIYDTLLLLFNSERSFK</sequence>
<dbReference type="EnsemblMetazoa" id="AFUN019157-RA">
    <property type="protein sequence ID" value="AFUN019157-PA"/>
    <property type="gene ID" value="AFUN019157"/>
</dbReference>
<keyword evidence="7" id="KW-0496">Mitochondrion</keyword>
<evidence type="ECO:0000256" key="10">
    <source>
        <dbReference type="ARBA" id="ARBA00040836"/>
    </source>
</evidence>
<keyword evidence="6" id="KW-1133">Transmembrane helix</keyword>
<evidence type="ECO:0000256" key="1">
    <source>
        <dbReference type="ARBA" id="ARBA00004225"/>
    </source>
</evidence>
<dbReference type="InterPro" id="IPR023395">
    <property type="entry name" value="MCP_dom_sf"/>
</dbReference>
<evidence type="ECO:0000256" key="6">
    <source>
        <dbReference type="ARBA" id="ARBA00022989"/>
    </source>
</evidence>
<dbReference type="AlphaFoldDB" id="A0A182R6P8"/>
<evidence type="ECO:0000256" key="5">
    <source>
        <dbReference type="ARBA" id="ARBA00022737"/>
    </source>
</evidence>